<reference evidence="15" key="1">
    <citation type="submission" date="2022-01" db="EMBL/GenBank/DDBJ databases">
        <authorList>
            <person name="Jo J.-H."/>
            <person name="Im W.-T."/>
        </authorList>
    </citation>
    <scope>NUCLEOTIDE SEQUENCE</scope>
    <source>
        <strain evidence="15">NA20</strain>
    </source>
</reference>
<feature type="transmembrane region" description="Helical" evidence="14">
    <location>
        <begin position="74"/>
        <end position="91"/>
    </location>
</feature>
<comment type="miscellaneous">
    <text evidence="14">Bacitracin is thought to be involved in the inhibition of peptidoglycan synthesis by sequestering undecaprenyl diphosphate, thereby reducing the pool of lipid carrier available.</text>
</comment>
<keyword evidence="8 14" id="KW-1133">Transmembrane helix</keyword>
<evidence type="ECO:0000256" key="6">
    <source>
        <dbReference type="ARBA" id="ARBA00022692"/>
    </source>
</evidence>
<evidence type="ECO:0000256" key="10">
    <source>
        <dbReference type="ARBA" id="ARBA00023251"/>
    </source>
</evidence>
<keyword evidence="14" id="KW-0573">Peptidoglycan synthesis</keyword>
<evidence type="ECO:0000256" key="3">
    <source>
        <dbReference type="ARBA" id="ARBA00012374"/>
    </source>
</evidence>
<evidence type="ECO:0000256" key="13">
    <source>
        <dbReference type="ARBA" id="ARBA00047594"/>
    </source>
</evidence>
<dbReference type="EC" id="3.6.1.27" evidence="3 14"/>
<dbReference type="HAMAP" id="MF_01006">
    <property type="entry name" value="Undec_diphosphatase"/>
    <property type="match status" value="1"/>
</dbReference>
<dbReference type="EMBL" id="JAKLTR010000005">
    <property type="protein sequence ID" value="MCG2614544.1"/>
    <property type="molecule type" value="Genomic_DNA"/>
</dbReference>
<proteinExistence type="inferred from homology"/>
<evidence type="ECO:0000256" key="7">
    <source>
        <dbReference type="ARBA" id="ARBA00022801"/>
    </source>
</evidence>
<feature type="transmembrane region" description="Helical" evidence="14">
    <location>
        <begin position="174"/>
        <end position="192"/>
    </location>
</feature>
<accession>A0ABS9KQE2</accession>
<dbReference type="Pfam" id="PF02673">
    <property type="entry name" value="BacA"/>
    <property type="match status" value="1"/>
</dbReference>
<organism evidence="15 16">
    <name type="scientific">Terrimonas ginsenosidimutans</name>
    <dbReference type="NCBI Taxonomy" id="2908004"/>
    <lineage>
        <taxon>Bacteria</taxon>
        <taxon>Pseudomonadati</taxon>
        <taxon>Bacteroidota</taxon>
        <taxon>Chitinophagia</taxon>
        <taxon>Chitinophagales</taxon>
        <taxon>Chitinophagaceae</taxon>
        <taxon>Terrimonas</taxon>
    </lineage>
</organism>
<keyword evidence="10 14" id="KW-0046">Antibiotic resistance</keyword>
<evidence type="ECO:0000313" key="16">
    <source>
        <dbReference type="Proteomes" id="UP001165367"/>
    </source>
</evidence>
<evidence type="ECO:0000256" key="8">
    <source>
        <dbReference type="ARBA" id="ARBA00022989"/>
    </source>
</evidence>
<comment type="function">
    <text evidence="14">Catalyzes the dephosphorylation of undecaprenyl diphosphate (UPP). Confers resistance to bacitracin.</text>
</comment>
<dbReference type="PANTHER" id="PTHR30622:SF3">
    <property type="entry name" value="UNDECAPRENYL-DIPHOSPHATASE"/>
    <property type="match status" value="1"/>
</dbReference>
<evidence type="ECO:0000256" key="1">
    <source>
        <dbReference type="ARBA" id="ARBA00004651"/>
    </source>
</evidence>
<gene>
    <name evidence="14" type="primary">uppP</name>
    <name evidence="15" type="ORF">LZZ85_09640</name>
</gene>
<comment type="subcellular location">
    <subcellularLocation>
        <location evidence="1 14">Cell membrane</location>
        <topology evidence="1 14">Multi-pass membrane protein</topology>
    </subcellularLocation>
</comment>
<comment type="catalytic activity">
    <reaction evidence="13 14">
        <text>di-trans,octa-cis-undecaprenyl diphosphate + H2O = di-trans,octa-cis-undecaprenyl phosphate + phosphate + H(+)</text>
        <dbReference type="Rhea" id="RHEA:28094"/>
        <dbReference type="ChEBI" id="CHEBI:15377"/>
        <dbReference type="ChEBI" id="CHEBI:15378"/>
        <dbReference type="ChEBI" id="CHEBI:43474"/>
        <dbReference type="ChEBI" id="CHEBI:58405"/>
        <dbReference type="ChEBI" id="CHEBI:60392"/>
        <dbReference type="EC" id="3.6.1.27"/>
    </reaction>
</comment>
<feature type="transmembrane region" description="Helical" evidence="14">
    <location>
        <begin position="245"/>
        <end position="264"/>
    </location>
</feature>
<dbReference type="PANTHER" id="PTHR30622">
    <property type="entry name" value="UNDECAPRENYL-DIPHOSPHATASE"/>
    <property type="match status" value="1"/>
</dbReference>
<evidence type="ECO:0000256" key="5">
    <source>
        <dbReference type="ARBA" id="ARBA00022475"/>
    </source>
</evidence>
<comment type="caution">
    <text evidence="15">The sequence shown here is derived from an EMBL/GenBank/DDBJ whole genome shotgun (WGS) entry which is preliminary data.</text>
</comment>
<keyword evidence="14" id="KW-0133">Cell shape</keyword>
<comment type="similarity">
    <text evidence="2 14">Belongs to the UppP family.</text>
</comment>
<keyword evidence="9 14" id="KW-0472">Membrane</keyword>
<keyword evidence="16" id="KW-1185">Reference proteome</keyword>
<sequence length="265" mass="29639">METIDAIIIAIVEGLTEFLPISSTAHMKFTNPLLGVEQTPFGEMFEVVIQLAAILAVVVLYWKKFFDFKRINFYIKLIIAVIPALAFGYMLKSHIDAALGNLTFIAWVMILGGVVLLFVDRWFNKPEIFSEENISPKTSFIVGCFQVLSIIFPGLSRSAATIIGGMTQKLSRSAAAEFSFFLAVPTMLAASAKSFWDTYQDHPEVIARDNMMTLLIGSLVAFVVALLAIKFFIGFLKKYGFRVWGIYRIIVGLIMLLLIWRGIIS</sequence>
<feature type="transmembrane region" description="Helical" evidence="14">
    <location>
        <begin position="212"/>
        <end position="233"/>
    </location>
</feature>
<evidence type="ECO:0000256" key="14">
    <source>
        <dbReference type="HAMAP-Rule" id="MF_01006"/>
    </source>
</evidence>
<evidence type="ECO:0000256" key="4">
    <source>
        <dbReference type="ARBA" id="ARBA00021581"/>
    </source>
</evidence>
<evidence type="ECO:0000256" key="12">
    <source>
        <dbReference type="ARBA" id="ARBA00032932"/>
    </source>
</evidence>
<feature type="transmembrane region" description="Helical" evidence="14">
    <location>
        <begin position="97"/>
        <end position="119"/>
    </location>
</feature>
<protein>
    <recommendedName>
        <fullName evidence="4 14">Undecaprenyl-diphosphatase</fullName>
        <ecNumber evidence="3 14">3.6.1.27</ecNumber>
    </recommendedName>
    <alternativeName>
        <fullName evidence="12 14">Bacitracin resistance protein</fullName>
    </alternativeName>
    <alternativeName>
        <fullName evidence="11 14">Undecaprenyl pyrophosphate phosphatase</fullName>
    </alternativeName>
</protein>
<feature type="transmembrane region" description="Helical" evidence="14">
    <location>
        <begin position="44"/>
        <end position="62"/>
    </location>
</feature>
<name>A0ABS9KQE2_9BACT</name>
<evidence type="ECO:0000256" key="2">
    <source>
        <dbReference type="ARBA" id="ARBA00010621"/>
    </source>
</evidence>
<keyword evidence="6 14" id="KW-0812">Transmembrane</keyword>
<keyword evidence="14" id="KW-0961">Cell wall biogenesis/degradation</keyword>
<evidence type="ECO:0000256" key="9">
    <source>
        <dbReference type="ARBA" id="ARBA00023136"/>
    </source>
</evidence>
<keyword evidence="7 14" id="KW-0378">Hydrolase</keyword>
<dbReference type="Proteomes" id="UP001165367">
    <property type="component" value="Unassembled WGS sequence"/>
</dbReference>
<evidence type="ECO:0000256" key="11">
    <source>
        <dbReference type="ARBA" id="ARBA00032707"/>
    </source>
</evidence>
<keyword evidence="5 14" id="KW-1003">Cell membrane</keyword>
<evidence type="ECO:0000313" key="15">
    <source>
        <dbReference type="EMBL" id="MCG2614544.1"/>
    </source>
</evidence>
<dbReference type="InterPro" id="IPR003824">
    <property type="entry name" value="UppP"/>
</dbReference>
<dbReference type="RefSeq" id="WP_237871059.1">
    <property type="nucleotide sequence ID" value="NZ_JAKLTR010000005.1"/>
</dbReference>